<gene>
    <name evidence="1" type="ORF">CC80DRAFT_550526</name>
</gene>
<name>A0A6A5TQX9_9PLEO</name>
<protein>
    <submittedName>
        <fullName evidence="1">Uncharacterized protein</fullName>
    </submittedName>
</protein>
<dbReference type="AlphaFoldDB" id="A0A6A5TQX9"/>
<sequence length="186" mass="21054">MQVRVCCATHQQHDKEIQHIIESGNSEQPEFELKIHASQLYRQIITYKQLSDFLMSDPCVENHTAHCNDATTLIESLKLLETAAMQGDPVTDHSSTFWKIVRGMFNRLRKTEPMVGVYPCPGLPKARRTSTTNPSPGGSGHTEVKGTFFLDEFIFTQCDKSTRFRYMAAIMVLLCRTRIMALIGGE</sequence>
<dbReference type="OrthoDB" id="3340520at2759"/>
<proteinExistence type="predicted"/>
<dbReference type="EMBL" id="ML977000">
    <property type="protein sequence ID" value="KAF1954062.1"/>
    <property type="molecule type" value="Genomic_DNA"/>
</dbReference>
<dbReference type="Proteomes" id="UP000800035">
    <property type="component" value="Unassembled WGS sequence"/>
</dbReference>
<reference evidence="1" key="1">
    <citation type="journal article" date="2020" name="Stud. Mycol.">
        <title>101 Dothideomycetes genomes: a test case for predicting lifestyles and emergence of pathogens.</title>
        <authorList>
            <person name="Haridas S."/>
            <person name="Albert R."/>
            <person name="Binder M."/>
            <person name="Bloem J."/>
            <person name="Labutti K."/>
            <person name="Salamov A."/>
            <person name="Andreopoulos B."/>
            <person name="Baker S."/>
            <person name="Barry K."/>
            <person name="Bills G."/>
            <person name="Bluhm B."/>
            <person name="Cannon C."/>
            <person name="Castanera R."/>
            <person name="Culley D."/>
            <person name="Daum C."/>
            <person name="Ezra D."/>
            <person name="Gonzalez J."/>
            <person name="Henrissat B."/>
            <person name="Kuo A."/>
            <person name="Liang C."/>
            <person name="Lipzen A."/>
            <person name="Lutzoni F."/>
            <person name="Magnuson J."/>
            <person name="Mondo S."/>
            <person name="Nolan M."/>
            <person name="Ohm R."/>
            <person name="Pangilinan J."/>
            <person name="Park H.-J."/>
            <person name="Ramirez L."/>
            <person name="Alfaro M."/>
            <person name="Sun H."/>
            <person name="Tritt A."/>
            <person name="Yoshinaga Y."/>
            <person name="Zwiers L.-H."/>
            <person name="Turgeon B."/>
            <person name="Goodwin S."/>
            <person name="Spatafora J."/>
            <person name="Crous P."/>
            <person name="Grigoriev I."/>
        </authorList>
    </citation>
    <scope>NUCLEOTIDE SEQUENCE</scope>
    <source>
        <strain evidence="1">CBS 675.92</strain>
    </source>
</reference>
<accession>A0A6A5TQX9</accession>
<organism evidence="1 2">
    <name type="scientific">Byssothecium circinans</name>
    <dbReference type="NCBI Taxonomy" id="147558"/>
    <lineage>
        <taxon>Eukaryota</taxon>
        <taxon>Fungi</taxon>
        <taxon>Dikarya</taxon>
        <taxon>Ascomycota</taxon>
        <taxon>Pezizomycotina</taxon>
        <taxon>Dothideomycetes</taxon>
        <taxon>Pleosporomycetidae</taxon>
        <taxon>Pleosporales</taxon>
        <taxon>Massarineae</taxon>
        <taxon>Massarinaceae</taxon>
        <taxon>Byssothecium</taxon>
    </lineage>
</organism>
<keyword evidence="2" id="KW-1185">Reference proteome</keyword>
<evidence type="ECO:0000313" key="2">
    <source>
        <dbReference type="Proteomes" id="UP000800035"/>
    </source>
</evidence>
<evidence type="ECO:0000313" key="1">
    <source>
        <dbReference type="EMBL" id="KAF1954062.1"/>
    </source>
</evidence>